<dbReference type="EMBL" id="BMLN01000001">
    <property type="protein sequence ID" value="GGN90940.1"/>
    <property type="molecule type" value="Genomic_DNA"/>
</dbReference>
<dbReference type="SUPFAM" id="SSF56014">
    <property type="entry name" value="Nitrite and sulphite reductase 4Fe-4S domain-like"/>
    <property type="match status" value="1"/>
</dbReference>
<dbReference type="InterPro" id="IPR041854">
    <property type="entry name" value="BFD-like_2Fe2S-bd_dom_sf"/>
</dbReference>
<evidence type="ECO:0000313" key="10">
    <source>
        <dbReference type="EMBL" id="GGN90940.1"/>
    </source>
</evidence>
<dbReference type="PRINTS" id="PR00368">
    <property type="entry name" value="FADPNR"/>
</dbReference>
<dbReference type="InterPro" id="IPR023753">
    <property type="entry name" value="FAD/NAD-binding_dom"/>
</dbReference>
<evidence type="ECO:0000256" key="2">
    <source>
        <dbReference type="ARBA" id="ARBA00022630"/>
    </source>
</evidence>
<dbReference type="SUPFAM" id="SSF51905">
    <property type="entry name" value="FAD/NAD(P)-binding domain"/>
    <property type="match status" value="2"/>
</dbReference>
<protein>
    <submittedName>
        <fullName evidence="10">Uncharacterized protein</fullName>
    </submittedName>
</protein>
<dbReference type="RefSeq" id="WP_018975124.1">
    <property type="nucleotide sequence ID" value="NZ_BMLN01000001.1"/>
</dbReference>
<comment type="cofactor">
    <cofactor evidence="1">
        <name>FAD</name>
        <dbReference type="ChEBI" id="CHEBI:57692"/>
    </cofactor>
</comment>
<evidence type="ECO:0000256" key="3">
    <source>
        <dbReference type="ARBA" id="ARBA00022723"/>
    </source>
</evidence>
<evidence type="ECO:0000313" key="11">
    <source>
        <dbReference type="Proteomes" id="UP000606653"/>
    </source>
</evidence>
<name>A0ABQ2KS18_9BACL</name>
<dbReference type="Gene3D" id="3.50.50.60">
    <property type="entry name" value="FAD/NAD(P)-binding domain"/>
    <property type="match status" value="2"/>
</dbReference>
<accession>A0ABQ2KS18</accession>
<keyword evidence="3" id="KW-0479">Metal-binding</keyword>
<dbReference type="InterPro" id="IPR050260">
    <property type="entry name" value="FAD-bd_OxRdtase"/>
</dbReference>
<evidence type="ECO:0000259" key="8">
    <source>
        <dbReference type="Pfam" id="PF07992"/>
    </source>
</evidence>
<organism evidence="10 11">
    <name type="scientific">Saccharibacillus kuerlensis</name>
    <dbReference type="NCBI Taxonomy" id="459527"/>
    <lineage>
        <taxon>Bacteria</taxon>
        <taxon>Bacillati</taxon>
        <taxon>Bacillota</taxon>
        <taxon>Bacilli</taxon>
        <taxon>Bacillales</taxon>
        <taxon>Paenibacillaceae</taxon>
        <taxon>Saccharibacillus</taxon>
    </lineage>
</organism>
<dbReference type="InterPro" id="IPR036188">
    <property type="entry name" value="FAD/NAD-bd_sf"/>
</dbReference>
<keyword evidence="4" id="KW-0274">FAD</keyword>
<comment type="caution">
    <text evidence="10">The sequence shown here is derived from an EMBL/GenBank/DDBJ whole genome shotgun (WGS) entry which is preliminary data.</text>
</comment>
<evidence type="ECO:0000256" key="6">
    <source>
        <dbReference type="ARBA" id="ARBA00023014"/>
    </source>
</evidence>
<evidence type="ECO:0000259" key="7">
    <source>
        <dbReference type="Pfam" id="PF04324"/>
    </source>
</evidence>
<keyword evidence="6" id="KW-0411">Iron-sulfur</keyword>
<feature type="domain" description="NADH-rubredoxin oxidoreductase C-terminal" evidence="9">
    <location>
        <begin position="321"/>
        <end position="387"/>
    </location>
</feature>
<evidence type="ECO:0000259" key="9">
    <source>
        <dbReference type="Pfam" id="PF18267"/>
    </source>
</evidence>
<dbReference type="Gene3D" id="1.10.10.1100">
    <property type="entry name" value="BFD-like [2Fe-2S]-binding domain"/>
    <property type="match status" value="1"/>
</dbReference>
<dbReference type="PANTHER" id="PTHR43429:SF3">
    <property type="entry name" value="NITRITE REDUCTASE [NAD(P)H]"/>
    <property type="match status" value="1"/>
</dbReference>
<dbReference type="Gene3D" id="3.30.413.10">
    <property type="entry name" value="Sulfite Reductase Hemoprotein, domain 1"/>
    <property type="match status" value="1"/>
</dbReference>
<evidence type="ECO:0000256" key="4">
    <source>
        <dbReference type="ARBA" id="ARBA00022827"/>
    </source>
</evidence>
<keyword evidence="5" id="KW-0408">Iron</keyword>
<feature type="domain" description="BFD-like [2Fe-2S]-binding" evidence="7">
    <location>
        <begin position="416"/>
        <end position="463"/>
    </location>
</feature>
<feature type="domain" description="FAD/NAD(P)-binding" evidence="8">
    <location>
        <begin position="7"/>
        <end position="284"/>
    </location>
</feature>
<dbReference type="InterPro" id="IPR007419">
    <property type="entry name" value="BFD-like_2Fe2S-bd_dom"/>
</dbReference>
<gene>
    <name evidence="10" type="ORF">GCM10010969_01890</name>
</gene>
<dbReference type="InterPro" id="IPR016156">
    <property type="entry name" value="FAD/NAD-linked_Rdtase_dimer_sf"/>
</dbReference>
<keyword evidence="11" id="KW-1185">Reference proteome</keyword>
<evidence type="ECO:0000256" key="1">
    <source>
        <dbReference type="ARBA" id="ARBA00001974"/>
    </source>
</evidence>
<sequence length="747" mass="80630">MVAPKARLVVIGNGMAGIRCIEEILKLSPDRFEITVIGDERHPNYNRILLSKVLQGNASFDEIVLNPYEWYREHGITLYTGERAIRIQTGERQEIETASGLHISWDYLIIATGSSAFVPPIPGTDKKGVISFRNLEDCSAMIQASETCSRAVVIGGGLLGLEAARGLLNLGLETEVIHNASYLMNRQLDETAAKQLQRELERQGMNFRLNTITESITGIGRAKGLLFSDGNRIKADLVVLAVGIQPNAALAAASGIHINRGILVDDHLQTSMPGVYAIGECAEHRGIAYGLVAPLYEQAKVLAHRLCEVPTEPYRGSTVYSQLKVSGIDVFSAGEIREGEADVAQRMEDGIRGVYRKVTMKEGRIVGAILYGDTAESGALLKLIRQRAFVAALSSESSGRNSAEEAAAALPEAETVCACNSVSKAAIMRAVTADGLTAVDEVKRATGASGSCGGCRPMVTALVEYAKSGRALSKAPAEEPAEEAVCGCVPVGRAEFKAAVKAAAAFVPQTSSFAKETSKSLPSISLTPEVNWEGGCEICRPAVLYYLYGQRGERMDGGCEDKAAPIYGVTVHLSSAAKPSTVPESETYSIGEKWSERWRAIELPGPVEAALSAGSAYPSGVLVRDIGLRRCPVGWELYAGGHAEYPVRQGELIGVAGSPEEAAVLGEALLQMYREEAFYEEALWEWFGRAGLRNIREVLLDPVRRDELSGRFNRERYAGTESGMADRFEVLGITEQEEERDFESTAN</sequence>
<dbReference type="Pfam" id="PF07992">
    <property type="entry name" value="Pyr_redox_2"/>
    <property type="match status" value="1"/>
</dbReference>
<dbReference type="Gene3D" id="3.30.390.30">
    <property type="match status" value="1"/>
</dbReference>
<keyword evidence="2" id="KW-0285">Flavoprotein</keyword>
<reference evidence="11" key="1">
    <citation type="journal article" date="2019" name="Int. J. Syst. Evol. Microbiol.">
        <title>The Global Catalogue of Microorganisms (GCM) 10K type strain sequencing project: providing services to taxonomists for standard genome sequencing and annotation.</title>
        <authorList>
            <consortium name="The Broad Institute Genomics Platform"/>
            <consortium name="The Broad Institute Genome Sequencing Center for Infectious Disease"/>
            <person name="Wu L."/>
            <person name="Ma J."/>
        </authorList>
    </citation>
    <scope>NUCLEOTIDE SEQUENCE [LARGE SCALE GENOMIC DNA]</scope>
    <source>
        <strain evidence="11">CGMCC 1.6964</strain>
    </source>
</reference>
<dbReference type="InterPro" id="IPR045854">
    <property type="entry name" value="NO2/SO3_Rdtase_4Fe4S_sf"/>
</dbReference>
<dbReference type="PANTHER" id="PTHR43429">
    <property type="entry name" value="PYRIDINE NUCLEOTIDE-DISULFIDE OXIDOREDUCTASE DOMAIN-CONTAINING"/>
    <property type="match status" value="1"/>
</dbReference>
<evidence type="ECO:0000256" key="5">
    <source>
        <dbReference type="ARBA" id="ARBA00023004"/>
    </source>
</evidence>
<dbReference type="InterPro" id="IPR041575">
    <property type="entry name" value="Rubredoxin_C"/>
</dbReference>
<dbReference type="Pfam" id="PF04324">
    <property type="entry name" value="Fer2_BFD"/>
    <property type="match status" value="1"/>
</dbReference>
<dbReference type="PRINTS" id="PR00411">
    <property type="entry name" value="PNDRDTASEI"/>
</dbReference>
<proteinExistence type="predicted"/>
<dbReference type="Pfam" id="PF18267">
    <property type="entry name" value="Rubredoxin_C"/>
    <property type="match status" value="1"/>
</dbReference>
<dbReference type="Proteomes" id="UP000606653">
    <property type="component" value="Unassembled WGS sequence"/>
</dbReference>